<evidence type="ECO:0000313" key="2">
    <source>
        <dbReference type="EMBL" id="EEN45168.1"/>
    </source>
</evidence>
<dbReference type="AlphaFoldDB" id="C3ZQB2"/>
<protein>
    <submittedName>
        <fullName evidence="2">Uncharacterized protein</fullName>
    </submittedName>
</protein>
<sequence>MVTTSTDVPCMLIRQCHRHPPPAKSEQGSEWTGRTHVITSRPRSGLEHSGITPHYNYAWEIKAQEVAVPLVRTLGQQGRNFRGETNASCGERGEMCGGEPICPKARTNTALAALFAH</sequence>
<reference evidence="2" key="1">
    <citation type="journal article" date="2008" name="Nature">
        <title>The amphioxus genome and the evolution of the chordate karyotype.</title>
        <authorList>
            <consortium name="US DOE Joint Genome Institute (JGI-PGF)"/>
            <person name="Putnam N.H."/>
            <person name="Butts T."/>
            <person name="Ferrier D.E.K."/>
            <person name="Furlong R.F."/>
            <person name="Hellsten U."/>
            <person name="Kawashima T."/>
            <person name="Robinson-Rechavi M."/>
            <person name="Shoguchi E."/>
            <person name="Terry A."/>
            <person name="Yu J.-K."/>
            <person name="Benito-Gutierrez E.L."/>
            <person name="Dubchak I."/>
            <person name="Garcia-Fernandez J."/>
            <person name="Gibson-Brown J.J."/>
            <person name="Grigoriev I.V."/>
            <person name="Horton A.C."/>
            <person name="de Jong P.J."/>
            <person name="Jurka J."/>
            <person name="Kapitonov V.V."/>
            <person name="Kohara Y."/>
            <person name="Kuroki Y."/>
            <person name="Lindquist E."/>
            <person name="Lucas S."/>
            <person name="Osoegawa K."/>
            <person name="Pennacchio L.A."/>
            <person name="Salamov A.A."/>
            <person name="Satou Y."/>
            <person name="Sauka-Spengler T."/>
            <person name="Schmutz J."/>
            <person name="Shin-I T."/>
            <person name="Toyoda A."/>
            <person name="Bronner-Fraser M."/>
            <person name="Fujiyama A."/>
            <person name="Holland L.Z."/>
            <person name="Holland P.W.H."/>
            <person name="Satoh N."/>
            <person name="Rokhsar D.S."/>
        </authorList>
    </citation>
    <scope>NUCLEOTIDE SEQUENCE [LARGE SCALE GENOMIC DNA]</scope>
    <source>
        <strain evidence="2">S238N-H82</strain>
        <tissue evidence="2">Testes</tissue>
    </source>
</reference>
<proteinExistence type="predicted"/>
<dbReference type="InParanoid" id="C3ZQB2"/>
<dbReference type="EMBL" id="GG666661">
    <property type="protein sequence ID" value="EEN45168.1"/>
    <property type="molecule type" value="Genomic_DNA"/>
</dbReference>
<feature type="region of interest" description="Disordered" evidence="1">
    <location>
        <begin position="17"/>
        <end position="46"/>
    </location>
</feature>
<name>C3ZQB2_BRAFL</name>
<evidence type="ECO:0000256" key="1">
    <source>
        <dbReference type="SAM" id="MobiDB-lite"/>
    </source>
</evidence>
<feature type="compositionally biased region" description="Polar residues" evidence="1">
    <location>
        <begin position="26"/>
        <end position="42"/>
    </location>
</feature>
<accession>C3ZQB2</accession>
<organism>
    <name type="scientific">Branchiostoma floridae</name>
    <name type="common">Florida lancelet</name>
    <name type="synonym">Amphioxus</name>
    <dbReference type="NCBI Taxonomy" id="7739"/>
    <lineage>
        <taxon>Eukaryota</taxon>
        <taxon>Metazoa</taxon>
        <taxon>Chordata</taxon>
        <taxon>Cephalochordata</taxon>
        <taxon>Leptocardii</taxon>
        <taxon>Amphioxiformes</taxon>
        <taxon>Branchiostomatidae</taxon>
        <taxon>Branchiostoma</taxon>
    </lineage>
</organism>
<gene>
    <name evidence="2" type="ORF">BRAFLDRAFT_84949</name>
</gene>